<proteinExistence type="predicted"/>
<keyword evidence="2" id="KW-1185">Reference proteome</keyword>
<dbReference type="Gene3D" id="3.30.160.100">
    <property type="entry name" value="Ribosome hibernation promotion factor-like"/>
    <property type="match status" value="1"/>
</dbReference>
<dbReference type="Pfam" id="PF02482">
    <property type="entry name" value="Ribosomal_S30AE"/>
    <property type="match status" value="1"/>
</dbReference>
<reference evidence="1 2" key="1">
    <citation type="submission" date="2018-10" db="EMBL/GenBank/DDBJ databases">
        <title>Sequencing the genomes of 1000 actinobacteria strains.</title>
        <authorList>
            <person name="Klenk H.-P."/>
        </authorList>
    </citation>
    <scope>NUCLEOTIDE SEQUENCE [LARGE SCALE GENOMIC DNA]</scope>
    <source>
        <strain evidence="1 2">DSM 43911</strain>
    </source>
</reference>
<accession>A0A495XPU3</accession>
<dbReference type="SUPFAM" id="SSF69754">
    <property type="entry name" value="Ribosome binding protein Y (YfiA homologue)"/>
    <property type="match status" value="1"/>
</dbReference>
<gene>
    <name evidence="1" type="ORF">DFJ66_8271</name>
</gene>
<keyword evidence="1" id="KW-0687">Ribonucleoprotein</keyword>
<dbReference type="InterPro" id="IPR003489">
    <property type="entry name" value="RHF/RaiA"/>
</dbReference>
<comment type="caution">
    <text evidence="1">The sequence shown here is derived from an EMBL/GenBank/DDBJ whole genome shotgun (WGS) entry which is preliminary data.</text>
</comment>
<evidence type="ECO:0000313" key="2">
    <source>
        <dbReference type="Proteomes" id="UP000272729"/>
    </source>
</evidence>
<evidence type="ECO:0000313" key="1">
    <source>
        <dbReference type="EMBL" id="RKT74896.1"/>
    </source>
</evidence>
<dbReference type="InterPro" id="IPR036567">
    <property type="entry name" value="RHF-like"/>
</dbReference>
<dbReference type="GO" id="GO:0005840">
    <property type="term" value="C:ribosome"/>
    <property type="evidence" value="ECO:0007669"/>
    <property type="project" value="UniProtKB-KW"/>
</dbReference>
<sequence length="95" mass="10238">MHEIANIHTELADGIPAEAGDYARTKVEALARYSPADVPVATARLDFDGPRRVTAHGRLDVDGVPVNAKATGDTYTEAVDLLQDKLKHQLLAMSD</sequence>
<protein>
    <submittedName>
        <fullName evidence="1">Sigma 54 modulation/S30EA-like ribosomal protein</fullName>
    </submittedName>
</protein>
<keyword evidence="1" id="KW-0689">Ribosomal protein</keyword>
<organism evidence="1 2">
    <name type="scientific">Saccharothrix variisporea</name>
    <dbReference type="NCBI Taxonomy" id="543527"/>
    <lineage>
        <taxon>Bacteria</taxon>
        <taxon>Bacillati</taxon>
        <taxon>Actinomycetota</taxon>
        <taxon>Actinomycetes</taxon>
        <taxon>Pseudonocardiales</taxon>
        <taxon>Pseudonocardiaceae</taxon>
        <taxon>Saccharothrix</taxon>
    </lineage>
</organism>
<name>A0A495XPU3_9PSEU</name>
<dbReference type="EMBL" id="RBXR01000001">
    <property type="protein sequence ID" value="RKT74896.1"/>
    <property type="molecule type" value="Genomic_DNA"/>
</dbReference>
<dbReference type="AlphaFoldDB" id="A0A495XPU3"/>
<dbReference type="RefSeq" id="WP_121230028.1">
    <property type="nucleotide sequence ID" value="NZ_JBIUBA010000025.1"/>
</dbReference>
<dbReference type="OrthoDB" id="3692115at2"/>
<dbReference type="Proteomes" id="UP000272729">
    <property type="component" value="Unassembled WGS sequence"/>
</dbReference>